<evidence type="ECO:0000313" key="2">
    <source>
        <dbReference type="Proteomes" id="UP000811609"/>
    </source>
</evidence>
<gene>
    <name evidence="1" type="ORF">CIPAW_07G039900</name>
</gene>
<dbReference type="Proteomes" id="UP000811609">
    <property type="component" value="Chromosome 7"/>
</dbReference>
<keyword evidence="2" id="KW-1185">Reference proteome</keyword>
<accession>A0A8T1PQV7</accession>
<sequence>MEHEPTEQNACLLLPNLPMASSYWIPRKSLNLITGLANAFDISDFITALSFLGTIRLIKGCKILRKL</sequence>
<protein>
    <submittedName>
        <fullName evidence="1">Uncharacterized protein</fullName>
    </submittedName>
</protein>
<reference evidence="1" key="1">
    <citation type="submission" date="2020-12" db="EMBL/GenBank/DDBJ databases">
        <title>WGS assembly of Carya illinoinensis cv. Pawnee.</title>
        <authorList>
            <person name="Platts A."/>
            <person name="Shu S."/>
            <person name="Wright S."/>
            <person name="Barry K."/>
            <person name="Edger P."/>
            <person name="Pires J.C."/>
            <person name="Schmutz J."/>
        </authorList>
    </citation>
    <scope>NUCLEOTIDE SEQUENCE</scope>
    <source>
        <tissue evidence="1">Leaf</tissue>
    </source>
</reference>
<comment type="caution">
    <text evidence="1">The sequence shown here is derived from an EMBL/GenBank/DDBJ whole genome shotgun (WGS) entry which is preliminary data.</text>
</comment>
<organism evidence="1 2">
    <name type="scientific">Carya illinoinensis</name>
    <name type="common">Pecan</name>
    <dbReference type="NCBI Taxonomy" id="32201"/>
    <lineage>
        <taxon>Eukaryota</taxon>
        <taxon>Viridiplantae</taxon>
        <taxon>Streptophyta</taxon>
        <taxon>Embryophyta</taxon>
        <taxon>Tracheophyta</taxon>
        <taxon>Spermatophyta</taxon>
        <taxon>Magnoliopsida</taxon>
        <taxon>eudicotyledons</taxon>
        <taxon>Gunneridae</taxon>
        <taxon>Pentapetalae</taxon>
        <taxon>rosids</taxon>
        <taxon>fabids</taxon>
        <taxon>Fagales</taxon>
        <taxon>Juglandaceae</taxon>
        <taxon>Carya</taxon>
    </lineage>
</organism>
<name>A0A8T1PQV7_CARIL</name>
<dbReference type="EMBL" id="CM031815">
    <property type="protein sequence ID" value="KAG6646889.1"/>
    <property type="molecule type" value="Genomic_DNA"/>
</dbReference>
<dbReference type="AlphaFoldDB" id="A0A8T1PQV7"/>
<proteinExistence type="predicted"/>
<evidence type="ECO:0000313" key="1">
    <source>
        <dbReference type="EMBL" id="KAG6646889.1"/>
    </source>
</evidence>